<accession>A0A2G9U5A8</accession>
<gene>
    <name evidence="1" type="ORF">TELCIR_13009</name>
</gene>
<dbReference type="AlphaFoldDB" id="A0A2G9U5A8"/>
<dbReference type="OrthoDB" id="415411at2759"/>
<organism evidence="1 2">
    <name type="scientific">Teladorsagia circumcincta</name>
    <name type="common">Brown stomach worm</name>
    <name type="synonym">Ostertagia circumcincta</name>
    <dbReference type="NCBI Taxonomy" id="45464"/>
    <lineage>
        <taxon>Eukaryota</taxon>
        <taxon>Metazoa</taxon>
        <taxon>Ecdysozoa</taxon>
        <taxon>Nematoda</taxon>
        <taxon>Chromadorea</taxon>
        <taxon>Rhabditida</taxon>
        <taxon>Rhabditina</taxon>
        <taxon>Rhabditomorpha</taxon>
        <taxon>Strongyloidea</taxon>
        <taxon>Trichostrongylidae</taxon>
        <taxon>Teladorsagia</taxon>
    </lineage>
</organism>
<dbReference type="Pfam" id="PF01663">
    <property type="entry name" value="Phosphodiest"/>
    <property type="match status" value="1"/>
</dbReference>
<dbReference type="EMBL" id="KZ349097">
    <property type="protein sequence ID" value="PIO65328.1"/>
    <property type="molecule type" value="Genomic_DNA"/>
</dbReference>
<protein>
    <submittedName>
        <fullName evidence="1">Uncharacterized protein</fullName>
    </submittedName>
</protein>
<reference evidence="1 2" key="1">
    <citation type="submission" date="2015-09" db="EMBL/GenBank/DDBJ databases">
        <title>Draft genome of the parasitic nematode Teladorsagia circumcincta isolate WARC Sus (inbred).</title>
        <authorList>
            <person name="Mitreva M."/>
        </authorList>
    </citation>
    <scope>NUCLEOTIDE SEQUENCE [LARGE SCALE GENOMIC DNA]</scope>
    <source>
        <strain evidence="1 2">S</strain>
    </source>
</reference>
<dbReference type="PANTHER" id="PTHR10151:SF120">
    <property type="entry name" value="BIS(5'-ADENOSYL)-TRIPHOSPHATASE"/>
    <property type="match status" value="1"/>
</dbReference>
<proteinExistence type="predicted"/>
<feature type="non-terminal residue" evidence="1">
    <location>
        <position position="241"/>
    </location>
</feature>
<evidence type="ECO:0000313" key="1">
    <source>
        <dbReference type="EMBL" id="PIO65328.1"/>
    </source>
</evidence>
<sequence>MFLNSSRSTCFDFCPFYCWRVNKKPALTITPYTRSAPREERYIDEPDATLHVHGFYDGELQKTLTKLDDVFKRLIDEMQRQDLLKEVNIILAADHGHAQVGGMKNIVCVPDYVKMDRRRVKLGENSIYTHDKAYAQEIYNNLTKAVKENGLKIKVYTKNDFPNHHFYKGRSSRIGDVIVEADVGYVVDLSCTRILLKWYNSTIYEYANNTIYNSNHGQDPANLEMNAILAFSGPDIGSNHK</sequence>
<dbReference type="GO" id="GO:0016787">
    <property type="term" value="F:hydrolase activity"/>
    <property type="evidence" value="ECO:0007669"/>
    <property type="project" value="UniProtKB-ARBA"/>
</dbReference>
<dbReference type="Proteomes" id="UP000230423">
    <property type="component" value="Unassembled WGS sequence"/>
</dbReference>
<dbReference type="InterPro" id="IPR002591">
    <property type="entry name" value="Phosphodiest/P_Trfase"/>
</dbReference>
<evidence type="ECO:0000313" key="2">
    <source>
        <dbReference type="Proteomes" id="UP000230423"/>
    </source>
</evidence>
<dbReference type="InterPro" id="IPR017850">
    <property type="entry name" value="Alkaline_phosphatase_core_sf"/>
</dbReference>
<dbReference type="SUPFAM" id="SSF53649">
    <property type="entry name" value="Alkaline phosphatase-like"/>
    <property type="match status" value="1"/>
</dbReference>
<dbReference type="Gene3D" id="3.40.720.10">
    <property type="entry name" value="Alkaline Phosphatase, subunit A"/>
    <property type="match status" value="1"/>
</dbReference>
<name>A0A2G9U5A8_TELCI</name>
<dbReference type="PANTHER" id="PTHR10151">
    <property type="entry name" value="ECTONUCLEOTIDE PYROPHOSPHATASE/PHOSPHODIESTERASE"/>
    <property type="match status" value="1"/>
</dbReference>
<keyword evidence="2" id="KW-1185">Reference proteome</keyword>